<protein>
    <recommendedName>
        <fullName evidence="3">HEAT repeat domain-containing protein</fullName>
    </recommendedName>
</protein>
<keyword evidence="2" id="KW-1185">Reference proteome</keyword>
<evidence type="ECO:0000313" key="1">
    <source>
        <dbReference type="EMBL" id="GHE12071.1"/>
    </source>
</evidence>
<accession>A0A918YQW4</accession>
<dbReference type="AlphaFoldDB" id="A0A918YQW4"/>
<proteinExistence type="predicted"/>
<reference evidence="1" key="1">
    <citation type="journal article" date="2014" name="Int. J. Syst. Evol. Microbiol.">
        <title>Complete genome sequence of Corynebacterium casei LMG S-19264T (=DSM 44701T), isolated from a smear-ripened cheese.</title>
        <authorList>
            <consortium name="US DOE Joint Genome Institute (JGI-PGF)"/>
            <person name="Walter F."/>
            <person name="Albersmeier A."/>
            <person name="Kalinowski J."/>
            <person name="Ruckert C."/>
        </authorList>
    </citation>
    <scope>NUCLEOTIDE SEQUENCE</scope>
    <source>
        <strain evidence="1">JCM 4714</strain>
    </source>
</reference>
<reference evidence="1" key="2">
    <citation type="submission" date="2020-09" db="EMBL/GenBank/DDBJ databases">
        <authorList>
            <person name="Sun Q."/>
            <person name="Ohkuma M."/>
        </authorList>
    </citation>
    <scope>NUCLEOTIDE SEQUENCE</scope>
    <source>
        <strain evidence="1">JCM 4714</strain>
    </source>
</reference>
<evidence type="ECO:0008006" key="3">
    <source>
        <dbReference type="Google" id="ProtNLM"/>
    </source>
</evidence>
<comment type="caution">
    <text evidence="1">The sequence shown here is derived from an EMBL/GenBank/DDBJ whole genome shotgun (WGS) entry which is preliminary data.</text>
</comment>
<organism evidence="1 2">
    <name type="scientific">Streptomyces alanosinicus</name>
    <dbReference type="NCBI Taxonomy" id="68171"/>
    <lineage>
        <taxon>Bacteria</taxon>
        <taxon>Bacillati</taxon>
        <taxon>Actinomycetota</taxon>
        <taxon>Actinomycetes</taxon>
        <taxon>Kitasatosporales</taxon>
        <taxon>Streptomycetaceae</taxon>
        <taxon>Streptomyces</taxon>
    </lineage>
</organism>
<sequence>MKGNTDVPNTEPEWEPFSHALAAAGALNRSLVPLRQDREATVRVLGEALQTFETRDEALLLLAALGTDITEALVSPLLRTALRIRDTLRVRQLLGRLPHSAAEAAIPPAVRKLLDEASDSDDYRRMAELLDHLGLDAALHDLCIRARDSIDEEMREVAEDFDGE</sequence>
<dbReference type="EMBL" id="BMVG01000031">
    <property type="protein sequence ID" value="GHE12071.1"/>
    <property type="molecule type" value="Genomic_DNA"/>
</dbReference>
<gene>
    <name evidence="1" type="ORF">GCM10010339_74110</name>
</gene>
<name>A0A918YQW4_9ACTN</name>
<evidence type="ECO:0000313" key="2">
    <source>
        <dbReference type="Proteomes" id="UP000655443"/>
    </source>
</evidence>
<dbReference type="Proteomes" id="UP000655443">
    <property type="component" value="Unassembled WGS sequence"/>
</dbReference>